<name>A0AAV4YF95_CAEEX</name>
<reference evidence="1 2" key="1">
    <citation type="submission" date="2021-06" db="EMBL/GenBank/DDBJ databases">
        <title>Caerostris extrusa draft genome.</title>
        <authorList>
            <person name="Kono N."/>
            <person name="Arakawa K."/>
        </authorList>
    </citation>
    <scope>NUCLEOTIDE SEQUENCE [LARGE SCALE GENOMIC DNA]</scope>
</reference>
<protein>
    <submittedName>
        <fullName evidence="1">Uncharacterized protein</fullName>
    </submittedName>
</protein>
<keyword evidence="2" id="KW-1185">Reference proteome</keyword>
<dbReference type="AlphaFoldDB" id="A0AAV4YF95"/>
<dbReference type="Proteomes" id="UP001054945">
    <property type="component" value="Unassembled WGS sequence"/>
</dbReference>
<evidence type="ECO:0000313" key="1">
    <source>
        <dbReference type="EMBL" id="GIZ04930.1"/>
    </source>
</evidence>
<comment type="caution">
    <text evidence="1">The sequence shown here is derived from an EMBL/GenBank/DDBJ whole genome shotgun (WGS) entry which is preliminary data.</text>
</comment>
<proteinExistence type="predicted"/>
<sequence>VLNDVSDTLVAVIIDGGAHHLDFKYDNPNDPQSAIDARNFEMRTYKNGCWNTIKETISEL</sequence>
<evidence type="ECO:0000313" key="2">
    <source>
        <dbReference type="Proteomes" id="UP001054945"/>
    </source>
</evidence>
<gene>
    <name evidence="1" type="ORF">CEXT_21041</name>
</gene>
<dbReference type="Gene3D" id="3.40.50.1820">
    <property type="entry name" value="alpha/beta hydrolase"/>
    <property type="match status" value="1"/>
</dbReference>
<organism evidence="1 2">
    <name type="scientific">Caerostris extrusa</name>
    <name type="common">Bark spider</name>
    <name type="synonym">Caerostris bankana</name>
    <dbReference type="NCBI Taxonomy" id="172846"/>
    <lineage>
        <taxon>Eukaryota</taxon>
        <taxon>Metazoa</taxon>
        <taxon>Ecdysozoa</taxon>
        <taxon>Arthropoda</taxon>
        <taxon>Chelicerata</taxon>
        <taxon>Arachnida</taxon>
        <taxon>Araneae</taxon>
        <taxon>Araneomorphae</taxon>
        <taxon>Entelegynae</taxon>
        <taxon>Araneoidea</taxon>
        <taxon>Araneidae</taxon>
        <taxon>Caerostris</taxon>
    </lineage>
</organism>
<dbReference type="EMBL" id="BPLR01019168">
    <property type="protein sequence ID" value="GIZ04930.1"/>
    <property type="molecule type" value="Genomic_DNA"/>
</dbReference>
<accession>A0AAV4YF95</accession>
<feature type="non-terminal residue" evidence="1">
    <location>
        <position position="1"/>
    </location>
</feature>
<dbReference type="InterPro" id="IPR029058">
    <property type="entry name" value="AB_hydrolase_fold"/>
</dbReference>